<keyword evidence="6" id="KW-0539">Nucleus</keyword>
<keyword evidence="4" id="KW-0843">Virulence</keyword>
<dbReference type="EMBL" id="JAPUFD010000004">
    <property type="protein sequence ID" value="MDI1486880.1"/>
    <property type="molecule type" value="Genomic_DNA"/>
</dbReference>
<accession>A0AA43QHZ3</accession>
<evidence type="ECO:0000313" key="10">
    <source>
        <dbReference type="Proteomes" id="UP001161017"/>
    </source>
</evidence>
<reference evidence="9" key="1">
    <citation type="journal article" date="2023" name="Genome Biol. Evol.">
        <title>First Whole Genome Sequence and Flow Cytometry Genome Size Data for the Lichen-Forming Fungus Ramalina farinacea (Ascomycota).</title>
        <authorList>
            <person name="Llewellyn T."/>
            <person name="Mian S."/>
            <person name="Hill R."/>
            <person name="Leitch I.J."/>
            <person name="Gaya E."/>
        </authorList>
    </citation>
    <scope>NUCLEOTIDE SEQUENCE</scope>
    <source>
        <strain evidence="9">LIQ254RAFAR</strain>
    </source>
</reference>
<gene>
    <name evidence="9" type="ORF">OHK93_006142</name>
</gene>
<dbReference type="AlphaFoldDB" id="A0AA43QHZ3"/>
<protein>
    <recommendedName>
        <fullName evidence="8">Zn(2)-C6 fungal-type domain-containing protein</fullName>
    </recommendedName>
</protein>
<feature type="domain" description="Zn(2)-C6 fungal-type" evidence="8">
    <location>
        <begin position="205"/>
        <end position="235"/>
    </location>
</feature>
<dbReference type="PRINTS" id="PR00755">
    <property type="entry name" value="AFLATOXINBRP"/>
</dbReference>
<feature type="compositionally biased region" description="Polar residues" evidence="7">
    <location>
        <begin position="835"/>
        <end position="846"/>
    </location>
</feature>
<proteinExistence type="predicted"/>
<keyword evidence="2" id="KW-0479">Metal-binding</keyword>
<dbReference type="PANTHER" id="PTHR47338:SF27">
    <property type="entry name" value="ZN(II)2CYS6 TRANSCRIPTION FACTOR (EUROFUNG)"/>
    <property type="match status" value="1"/>
</dbReference>
<dbReference type="Proteomes" id="UP001161017">
    <property type="component" value="Unassembled WGS sequence"/>
</dbReference>
<dbReference type="SMART" id="SM00906">
    <property type="entry name" value="Fungal_trans"/>
    <property type="match status" value="1"/>
</dbReference>
<feature type="region of interest" description="Disordered" evidence="7">
    <location>
        <begin position="309"/>
        <end position="329"/>
    </location>
</feature>
<dbReference type="InterPro" id="IPR036864">
    <property type="entry name" value="Zn2-C6_fun-type_DNA-bd_sf"/>
</dbReference>
<dbReference type="GO" id="GO:0003677">
    <property type="term" value="F:DNA binding"/>
    <property type="evidence" value="ECO:0007669"/>
    <property type="project" value="InterPro"/>
</dbReference>
<dbReference type="GO" id="GO:0006351">
    <property type="term" value="P:DNA-templated transcription"/>
    <property type="evidence" value="ECO:0007669"/>
    <property type="project" value="InterPro"/>
</dbReference>
<dbReference type="GO" id="GO:0000981">
    <property type="term" value="F:DNA-binding transcription factor activity, RNA polymerase II-specific"/>
    <property type="evidence" value="ECO:0007669"/>
    <property type="project" value="InterPro"/>
</dbReference>
<keyword evidence="5" id="KW-0804">Transcription</keyword>
<evidence type="ECO:0000313" key="9">
    <source>
        <dbReference type="EMBL" id="MDI1486880.1"/>
    </source>
</evidence>
<dbReference type="SMART" id="SM00066">
    <property type="entry name" value="GAL4"/>
    <property type="match status" value="1"/>
</dbReference>
<feature type="compositionally biased region" description="Polar residues" evidence="7">
    <location>
        <begin position="133"/>
        <end position="145"/>
    </location>
</feature>
<sequence>MGSGKPSDWSSIPSRDYDAAESMLQHSRSASINPPPPDLNRFAAPTAHNYSFQPAPTSKPPVTLDAPLHSPFNQPPPSSTILPGVQSFTAIGDKADYYPWHDSRSVVPQTHHDQLSNLGRSASNTRPGYGSFDSGSQSRQKSGSVDRSGPPTPASVRGSDGGAWGHRSGKEDPGRSNVKDESDGKPAWADQKTKAGKDRKRLPLACIACRRKKIRCSGEKPACNHCTRSRMPCVYKVTARKAAPRTDYMAMLDRRLKRMEDRVIKIIPKEEYRRTAAIPRAIVRPTPSGHIHAGQKRGVEEAFGTEMKDLSTPKASEPSKGERVEGCSTTRAEGSEYLPSKEIQEHLSEIFFDYLYGQSYHLMHRPSYMRRLRAGTLPPVILLAVCAVAARFSNHPQINSEPKYLRGEEWAGPVRDIILKRYDEPNIAILTVTVILALHEFGTCQGGRSWMFCGMATRMAYALQLHRELDHDPLGRKNAKQAELTFIDREIRRRTMWACFTMDRFTASGTERPMFIDEDDIKVRLPIKESKFLMELSGSTETLLGDADDHETSDAGHSSELQDNMGVTAYMIRMIALYGRVIKYMNLGGRDRDKYPLWDDQSRFADLKDQLSKLKSSLPPDLENTPDNLQNHASERLANQFLFLHVGLYQIMLFLHRFAIPSSPGADAPKDVPKSFLTESISVALDAANQISILIADAFEYHTVAPFVGYCAFLSSTVHVWAMFSGNPSRKENARKRLSQSVDFLNRMKNHWGVFHFMVDNLRDIYKQYSAASSKLSGGKAKADAIFQFGDWFNEYPHGVLQADAEKERAQVKSEPEENASLSHKSDLQTVEHFVQTQSPPNNHAQPSKAKKSSKTSARTTKRSSQPSQPVKPDVENHSQEGGLPITIPDSQTPMTPSPFTPSHPMFFAPNNPYMDMNQFASQSHTSLLPQLDRRLVYGAYAGNDPSASMSASALNAMANGQDYTPVDTDGIWEGSPPLTMDQQQFPLGEMGPNASAGFMGDPSTSAWFMPFNLNPPESDLAFNGPN</sequence>
<dbReference type="GO" id="GO:0008270">
    <property type="term" value="F:zinc ion binding"/>
    <property type="evidence" value="ECO:0007669"/>
    <property type="project" value="InterPro"/>
</dbReference>
<feature type="compositionally biased region" description="Basic and acidic residues" evidence="7">
    <location>
        <begin position="309"/>
        <end position="325"/>
    </location>
</feature>
<feature type="compositionally biased region" description="Low complexity" evidence="7">
    <location>
        <begin position="855"/>
        <end position="865"/>
    </location>
</feature>
<dbReference type="Pfam" id="PF04082">
    <property type="entry name" value="Fungal_trans"/>
    <property type="match status" value="1"/>
</dbReference>
<feature type="region of interest" description="Disordered" evidence="7">
    <location>
        <begin position="804"/>
        <end position="903"/>
    </location>
</feature>
<feature type="compositionally biased region" description="Basic and acidic residues" evidence="7">
    <location>
        <begin position="168"/>
        <end position="184"/>
    </location>
</feature>
<evidence type="ECO:0000256" key="3">
    <source>
        <dbReference type="ARBA" id="ARBA00023015"/>
    </source>
</evidence>
<dbReference type="InterPro" id="IPR050815">
    <property type="entry name" value="TF_fung"/>
</dbReference>
<dbReference type="CDD" id="cd00067">
    <property type="entry name" value="GAL4"/>
    <property type="match status" value="1"/>
</dbReference>
<feature type="region of interest" description="Disordered" evidence="7">
    <location>
        <begin position="108"/>
        <end position="196"/>
    </location>
</feature>
<dbReference type="InterPro" id="IPR007219">
    <property type="entry name" value="XnlR_reg_dom"/>
</dbReference>
<evidence type="ECO:0000256" key="6">
    <source>
        <dbReference type="ARBA" id="ARBA00023242"/>
    </source>
</evidence>
<dbReference type="CDD" id="cd12148">
    <property type="entry name" value="fungal_TF_MHR"/>
    <property type="match status" value="1"/>
</dbReference>
<dbReference type="InterPro" id="IPR001138">
    <property type="entry name" value="Zn2Cys6_DnaBD"/>
</dbReference>
<feature type="region of interest" description="Disordered" evidence="7">
    <location>
        <begin position="1"/>
        <end position="84"/>
    </location>
</feature>
<dbReference type="Gene3D" id="4.10.240.10">
    <property type="entry name" value="Zn(2)-C6 fungal-type DNA-binding domain"/>
    <property type="match status" value="1"/>
</dbReference>
<dbReference type="PROSITE" id="PS50048">
    <property type="entry name" value="ZN2_CY6_FUNGAL_2"/>
    <property type="match status" value="1"/>
</dbReference>
<comment type="caution">
    <text evidence="9">The sequence shown here is derived from an EMBL/GenBank/DDBJ whole genome shotgun (WGS) entry which is preliminary data.</text>
</comment>
<evidence type="ECO:0000256" key="2">
    <source>
        <dbReference type="ARBA" id="ARBA00022723"/>
    </source>
</evidence>
<evidence type="ECO:0000256" key="1">
    <source>
        <dbReference type="ARBA" id="ARBA00004123"/>
    </source>
</evidence>
<evidence type="ECO:0000256" key="4">
    <source>
        <dbReference type="ARBA" id="ARBA00023026"/>
    </source>
</evidence>
<evidence type="ECO:0000256" key="5">
    <source>
        <dbReference type="ARBA" id="ARBA00023163"/>
    </source>
</evidence>
<dbReference type="PROSITE" id="PS00463">
    <property type="entry name" value="ZN2_CY6_FUNGAL_1"/>
    <property type="match status" value="1"/>
</dbReference>
<evidence type="ECO:0000259" key="8">
    <source>
        <dbReference type="PROSITE" id="PS50048"/>
    </source>
</evidence>
<dbReference type="Pfam" id="PF00172">
    <property type="entry name" value="Zn_clus"/>
    <property type="match status" value="1"/>
</dbReference>
<dbReference type="GO" id="GO:0005634">
    <property type="term" value="C:nucleus"/>
    <property type="evidence" value="ECO:0007669"/>
    <property type="project" value="UniProtKB-SubCell"/>
</dbReference>
<feature type="compositionally biased region" description="Polar residues" evidence="7">
    <location>
        <begin position="115"/>
        <end position="126"/>
    </location>
</feature>
<evidence type="ECO:0000256" key="7">
    <source>
        <dbReference type="SAM" id="MobiDB-lite"/>
    </source>
</evidence>
<name>A0AA43QHZ3_9LECA</name>
<keyword evidence="10" id="KW-1185">Reference proteome</keyword>
<dbReference type="SUPFAM" id="SSF57701">
    <property type="entry name" value="Zn2/Cys6 DNA-binding domain"/>
    <property type="match status" value="1"/>
</dbReference>
<feature type="compositionally biased region" description="Basic and acidic residues" evidence="7">
    <location>
        <begin position="804"/>
        <end position="816"/>
    </location>
</feature>
<organism evidence="9 10">
    <name type="scientific">Ramalina farinacea</name>
    <dbReference type="NCBI Taxonomy" id="258253"/>
    <lineage>
        <taxon>Eukaryota</taxon>
        <taxon>Fungi</taxon>
        <taxon>Dikarya</taxon>
        <taxon>Ascomycota</taxon>
        <taxon>Pezizomycotina</taxon>
        <taxon>Lecanoromycetes</taxon>
        <taxon>OSLEUM clade</taxon>
        <taxon>Lecanoromycetidae</taxon>
        <taxon>Lecanorales</taxon>
        <taxon>Lecanorineae</taxon>
        <taxon>Ramalinaceae</taxon>
        <taxon>Ramalina</taxon>
    </lineage>
</organism>
<comment type="subcellular location">
    <subcellularLocation>
        <location evidence="1">Nucleus</location>
    </subcellularLocation>
</comment>
<dbReference type="PANTHER" id="PTHR47338">
    <property type="entry name" value="ZN(II)2CYS6 TRANSCRIPTION FACTOR (EUROFUNG)-RELATED"/>
    <property type="match status" value="1"/>
</dbReference>
<keyword evidence="3" id="KW-0805">Transcription regulation</keyword>